<reference evidence="3" key="1">
    <citation type="journal article" date="2014" name="Proc. Natl. Acad. Sci. U.S.A.">
        <title>Extensive sampling of basidiomycete genomes demonstrates inadequacy of the white-rot/brown-rot paradigm for wood decay fungi.</title>
        <authorList>
            <person name="Riley R."/>
            <person name="Salamov A.A."/>
            <person name="Brown D.W."/>
            <person name="Nagy L.G."/>
            <person name="Floudas D."/>
            <person name="Held B.W."/>
            <person name="Levasseur A."/>
            <person name="Lombard V."/>
            <person name="Morin E."/>
            <person name="Otillar R."/>
            <person name="Lindquist E.A."/>
            <person name="Sun H."/>
            <person name="LaButti K.M."/>
            <person name="Schmutz J."/>
            <person name="Jabbour D."/>
            <person name="Luo H."/>
            <person name="Baker S.E."/>
            <person name="Pisabarro A.G."/>
            <person name="Walton J.D."/>
            <person name="Blanchette R.A."/>
            <person name="Henrissat B."/>
            <person name="Martin F."/>
            <person name="Cullen D."/>
            <person name="Hibbett D.S."/>
            <person name="Grigoriev I.V."/>
        </authorList>
    </citation>
    <scope>NUCLEOTIDE SEQUENCE [LARGE SCALE GENOMIC DNA]</scope>
    <source>
        <strain evidence="3">CBS 339.88</strain>
    </source>
</reference>
<accession>A0A067SQ92</accession>
<sequence length="206" mass="22463">MPSSFPILPFHPPASLPCRNSKKSGESLATPMPTGKAKASHGSPSSSGARARTRRRTRINTTYIIINGNVHCCDHSTNISNVDSNNVTETHLDHSQNVGTGPTHDHSAPNSNRNHESTASNESETEQNFHDSSLMPDVGFEFSTGSFASQQPVADHLGAWVPTDLWFDHSRSTDAPTNHFRSEAENQENPVVNRTVPADEKRDLGK</sequence>
<feature type="region of interest" description="Disordered" evidence="1">
    <location>
        <begin position="92"/>
        <end position="137"/>
    </location>
</feature>
<dbReference type="Proteomes" id="UP000027222">
    <property type="component" value="Unassembled WGS sequence"/>
</dbReference>
<name>A0A067SQ92_GALM3</name>
<proteinExistence type="predicted"/>
<feature type="compositionally biased region" description="Basic and acidic residues" evidence="1">
    <location>
        <begin position="197"/>
        <end position="206"/>
    </location>
</feature>
<keyword evidence="3" id="KW-1185">Reference proteome</keyword>
<dbReference type="AlphaFoldDB" id="A0A067SQ92"/>
<evidence type="ECO:0000256" key="1">
    <source>
        <dbReference type="SAM" id="MobiDB-lite"/>
    </source>
</evidence>
<evidence type="ECO:0000313" key="2">
    <source>
        <dbReference type="EMBL" id="KDR72217.1"/>
    </source>
</evidence>
<gene>
    <name evidence="2" type="ORF">GALMADRAFT_229053</name>
</gene>
<organism evidence="2 3">
    <name type="scientific">Galerina marginata (strain CBS 339.88)</name>
    <dbReference type="NCBI Taxonomy" id="685588"/>
    <lineage>
        <taxon>Eukaryota</taxon>
        <taxon>Fungi</taxon>
        <taxon>Dikarya</taxon>
        <taxon>Basidiomycota</taxon>
        <taxon>Agaricomycotina</taxon>
        <taxon>Agaricomycetes</taxon>
        <taxon>Agaricomycetidae</taxon>
        <taxon>Agaricales</taxon>
        <taxon>Agaricineae</taxon>
        <taxon>Strophariaceae</taxon>
        <taxon>Galerina</taxon>
    </lineage>
</organism>
<feature type="compositionally biased region" description="Polar residues" evidence="1">
    <location>
        <begin position="108"/>
        <end position="122"/>
    </location>
</feature>
<dbReference type="EMBL" id="KL142389">
    <property type="protein sequence ID" value="KDR72217.1"/>
    <property type="molecule type" value="Genomic_DNA"/>
</dbReference>
<evidence type="ECO:0000313" key="3">
    <source>
        <dbReference type="Proteomes" id="UP000027222"/>
    </source>
</evidence>
<feature type="region of interest" description="Disordered" evidence="1">
    <location>
        <begin position="1"/>
        <end position="56"/>
    </location>
</feature>
<protein>
    <submittedName>
        <fullName evidence="2">Uncharacterized protein</fullName>
    </submittedName>
</protein>
<dbReference type="HOGENOM" id="CLU_1532661_0_0_1"/>
<feature type="region of interest" description="Disordered" evidence="1">
    <location>
        <begin position="176"/>
        <end position="206"/>
    </location>
</feature>